<dbReference type="AlphaFoldDB" id="A0A8J2LSL5"/>
<dbReference type="Proteomes" id="UP000708208">
    <property type="component" value="Unassembled WGS sequence"/>
</dbReference>
<dbReference type="OrthoDB" id="19300at2759"/>
<dbReference type="GO" id="GO:0006355">
    <property type="term" value="P:regulation of DNA-templated transcription"/>
    <property type="evidence" value="ECO:0007669"/>
    <property type="project" value="InterPro"/>
</dbReference>
<dbReference type="SMART" id="SM00964">
    <property type="entry name" value="STAT_int"/>
    <property type="match status" value="1"/>
</dbReference>
<evidence type="ECO:0000259" key="1">
    <source>
        <dbReference type="SMART" id="SM00964"/>
    </source>
</evidence>
<dbReference type="Pfam" id="PF02865">
    <property type="entry name" value="STAT_int"/>
    <property type="match status" value="1"/>
</dbReference>
<organism evidence="2 3">
    <name type="scientific">Allacma fusca</name>
    <dbReference type="NCBI Taxonomy" id="39272"/>
    <lineage>
        <taxon>Eukaryota</taxon>
        <taxon>Metazoa</taxon>
        <taxon>Ecdysozoa</taxon>
        <taxon>Arthropoda</taxon>
        <taxon>Hexapoda</taxon>
        <taxon>Collembola</taxon>
        <taxon>Symphypleona</taxon>
        <taxon>Sminthuridae</taxon>
        <taxon>Allacma</taxon>
    </lineage>
</organism>
<evidence type="ECO:0000313" key="3">
    <source>
        <dbReference type="Proteomes" id="UP000708208"/>
    </source>
</evidence>
<evidence type="ECO:0000313" key="2">
    <source>
        <dbReference type="EMBL" id="CAG7838284.1"/>
    </source>
</evidence>
<protein>
    <recommendedName>
        <fullName evidence="1">STAT transcription factor protein interaction domain-containing protein</fullName>
    </recommendedName>
</protein>
<name>A0A8J2LSL5_9HEXA</name>
<feature type="domain" description="STAT transcription factor protein interaction" evidence="1">
    <location>
        <begin position="10"/>
        <end position="124"/>
    </location>
</feature>
<sequence length="185" mass="21316">MFIAGYKIALDLSIKVHNYYHQKEIAMEIRKKLAVWIENNFLNSNLDALNPSHGESISQLCTDFFHEIELVVQNLFVANRDFTIPLNMKNSADKLKKLPHVEVYKRMTDCLREEGRVLELEFNDPGINVPDSGSSSHAVQLSQQLDSIDNSKNEFLAWVEILRTLKTDLKTSVQQRNTTRKLMLP</sequence>
<reference evidence="2" key="1">
    <citation type="submission" date="2021-06" db="EMBL/GenBank/DDBJ databases">
        <authorList>
            <person name="Hodson N. C."/>
            <person name="Mongue J. A."/>
            <person name="Jaron S. K."/>
        </authorList>
    </citation>
    <scope>NUCLEOTIDE SEQUENCE</scope>
</reference>
<accession>A0A8J2LSL5</accession>
<comment type="caution">
    <text evidence="2">The sequence shown here is derived from an EMBL/GenBank/DDBJ whole genome shotgun (WGS) entry which is preliminary data.</text>
</comment>
<proteinExistence type="predicted"/>
<keyword evidence="3" id="KW-1185">Reference proteome</keyword>
<dbReference type="GO" id="GO:0007165">
    <property type="term" value="P:signal transduction"/>
    <property type="evidence" value="ECO:0007669"/>
    <property type="project" value="InterPro"/>
</dbReference>
<dbReference type="InterPro" id="IPR013799">
    <property type="entry name" value="STAT_TF_prot_interaction"/>
</dbReference>
<gene>
    <name evidence="2" type="ORF">AFUS01_LOCUS47270</name>
</gene>
<dbReference type="EMBL" id="CAJVCH010571694">
    <property type="protein sequence ID" value="CAG7838284.1"/>
    <property type="molecule type" value="Genomic_DNA"/>
</dbReference>